<proteinExistence type="evidence at transcript level"/>
<evidence type="ECO:0000313" key="3">
    <source>
        <dbReference type="EMBL" id="BAK02449.1"/>
    </source>
</evidence>
<feature type="region of interest" description="Disordered" evidence="2">
    <location>
        <begin position="115"/>
        <end position="152"/>
    </location>
</feature>
<evidence type="ECO:0000256" key="2">
    <source>
        <dbReference type="SAM" id="MobiDB-lite"/>
    </source>
</evidence>
<keyword evidence="1" id="KW-0175">Coiled coil</keyword>
<sequence length="655" mass="75106">MEISTQDRLKAFLGRNRVRNSDVSAEREETSTAENIQNRRNSLQNGNNDLGSLSSRLNHNSSNYKTMPSNILGMSNENRYVNYTEGNEYIESSPQQCTMNDMRDSKIKKKSFLSMESPLSRTHRSSIKNEKTPSKTEVKKNNSTSPIRETKASNKNLIESYVSGKKKIETKIRDQLKNFNKEPKEAKKLSGSIKSNSLSLNYQSNSKQQFASTSEVSDTPDTSSARNNRPRTPVKEQKEPRHTEKKVDKSLHSSALKRQSTSVFSSGVKKIREEKHEYAFEEAQGINKGNKSERDTSRSKSRSVSATPKTVNKREKTEKLTEKEKDQQAMQRQNLDKSSKLIVEGSDELFPESSKKLKALDSNANNETKFKKEIQKLIEIIKSEKEHISKNMEAMSKELTKYKTAYKKMKKKYQNLQEKREVSGDFKISKNNENILSGAVEVDVHNSFHNSAQYSSTNEINKALSMIKKQEENYVPFTIDELNRHLDNNLPSNIDENPIELLSKMDNLNLDVQNILTKNAQDENLSNKDSNYNSNIETHSFQLRKNPINCYIIKEMNLGSHLFFQDSLKEIELDSDFQPTVIDLLAAQREIIHFLIRKIDIEEKQRLKTENQTALMITQMEKTIKQLEERALGTRKRESASTTELNKSIVSQNAS</sequence>
<evidence type="ECO:0000256" key="1">
    <source>
        <dbReference type="SAM" id="Coils"/>
    </source>
</evidence>
<name>F2E527_HORVV</name>
<dbReference type="AlphaFoldDB" id="F2E527"/>
<feature type="compositionally biased region" description="Polar residues" evidence="2">
    <location>
        <begin position="252"/>
        <end position="265"/>
    </location>
</feature>
<feature type="compositionally biased region" description="Basic and acidic residues" evidence="2">
    <location>
        <begin position="127"/>
        <end position="140"/>
    </location>
</feature>
<feature type="region of interest" description="Disordered" evidence="2">
    <location>
        <begin position="202"/>
        <end position="268"/>
    </location>
</feature>
<feature type="region of interest" description="Disordered" evidence="2">
    <location>
        <begin position="632"/>
        <end position="655"/>
    </location>
</feature>
<feature type="compositionally biased region" description="Polar residues" evidence="2">
    <location>
        <begin position="141"/>
        <end position="152"/>
    </location>
</feature>
<dbReference type="EMBL" id="AK371251">
    <property type="protein sequence ID" value="BAK02449.1"/>
    <property type="molecule type" value="mRNA"/>
</dbReference>
<feature type="compositionally biased region" description="Basic and acidic residues" evidence="2">
    <location>
        <begin position="312"/>
        <end position="327"/>
    </location>
</feature>
<feature type="compositionally biased region" description="Polar residues" evidence="2">
    <location>
        <begin position="210"/>
        <end position="227"/>
    </location>
</feature>
<feature type="compositionally biased region" description="Polar residues" evidence="2">
    <location>
        <begin position="640"/>
        <end position="655"/>
    </location>
</feature>
<feature type="coiled-coil region" evidence="1">
    <location>
        <begin position="378"/>
        <end position="419"/>
    </location>
</feature>
<protein>
    <submittedName>
        <fullName evidence="3">Predicted protein</fullName>
    </submittedName>
</protein>
<accession>F2E527</accession>
<feature type="compositionally biased region" description="Low complexity" evidence="2">
    <location>
        <begin position="50"/>
        <end position="63"/>
    </location>
</feature>
<feature type="compositionally biased region" description="Basic and acidic residues" evidence="2">
    <location>
        <begin position="233"/>
        <end position="251"/>
    </location>
</feature>
<feature type="compositionally biased region" description="Polar residues" evidence="2">
    <location>
        <begin position="32"/>
        <end position="49"/>
    </location>
</feature>
<feature type="region of interest" description="Disordered" evidence="2">
    <location>
        <begin position="281"/>
        <end position="340"/>
    </location>
</feature>
<reference evidence="3" key="1">
    <citation type="journal article" date="2011" name="Plant Physiol.">
        <title>Comprehensive sequence analysis of 24,783 barley full-length cDNAs derived from 12 clone libraries.</title>
        <authorList>
            <person name="Matsumoto T."/>
            <person name="Tanaka T."/>
            <person name="Sakai H."/>
            <person name="Amano N."/>
            <person name="Kanamori H."/>
            <person name="Kurita K."/>
            <person name="Kikuta A."/>
            <person name="Kamiya K."/>
            <person name="Yamamoto M."/>
            <person name="Ikawa H."/>
            <person name="Fujii N."/>
            <person name="Hori K."/>
            <person name="Itoh T."/>
            <person name="Sato K."/>
        </authorList>
    </citation>
    <scope>NUCLEOTIDE SEQUENCE</scope>
    <source>
        <tissue evidence="3">Shoot and root</tissue>
    </source>
</reference>
<feature type="region of interest" description="Disordered" evidence="2">
    <location>
        <begin position="20"/>
        <end position="70"/>
    </location>
</feature>
<organism evidence="3">
    <name type="scientific">Hordeum vulgare subsp. vulgare</name>
    <name type="common">Domesticated barley</name>
    <dbReference type="NCBI Taxonomy" id="112509"/>
    <lineage>
        <taxon>Eukaryota</taxon>
        <taxon>Viridiplantae</taxon>
        <taxon>Streptophyta</taxon>
        <taxon>Embryophyta</taxon>
        <taxon>Tracheophyta</taxon>
        <taxon>Spermatophyta</taxon>
        <taxon>Magnoliopsida</taxon>
        <taxon>Liliopsida</taxon>
        <taxon>Poales</taxon>
        <taxon>Poaceae</taxon>
        <taxon>BOP clade</taxon>
        <taxon>Pooideae</taxon>
        <taxon>Triticodae</taxon>
        <taxon>Triticeae</taxon>
        <taxon>Hordeinae</taxon>
        <taxon>Hordeum</taxon>
    </lineage>
</organism>